<comment type="similarity">
    <text evidence="2">Belongs to the glycosyl hydrolase 5 (cellulase A) family.</text>
</comment>
<keyword evidence="11" id="KW-0326">Glycosidase</keyword>
<evidence type="ECO:0000256" key="1">
    <source>
        <dbReference type="ARBA" id="ARBA00004236"/>
    </source>
</evidence>
<dbReference type="PANTHER" id="PTHR10551">
    <property type="entry name" value="FASCIN"/>
    <property type="match status" value="1"/>
</dbReference>
<dbReference type="InterPro" id="IPR003591">
    <property type="entry name" value="Leu-rich_rpt_typical-subtyp"/>
</dbReference>
<keyword evidence="9" id="KW-1133">Transmembrane helix</keyword>
<dbReference type="InterPro" id="IPR032675">
    <property type="entry name" value="LRR_dom_sf"/>
</dbReference>
<dbReference type="SUPFAM" id="SSF52058">
    <property type="entry name" value="L domain-like"/>
    <property type="match status" value="2"/>
</dbReference>
<protein>
    <submittedName>
        <fullName evidence="16">Uncharacterized protein</fullName>
    </submittedName>
</protein>
<dbReference type="GO" id="GO:0005886">
    <property type="term" value="C:plasma membrane"/>
    <property type="evidence" value="ECO:0007669"/>
    <property type="project" value="UniProtKB-SubCell"/>
</dbReference>
<evidence type="ECO:0000256" key="3">
    <source>
        <dbReference type="ARBA" id="ARBA00022475"/>
    </source>
</evidence>
<dbReference type="GO" id="GO:0051015">
    <property type="term" value="F:actin filament binding"/>
    <property type="evidence" value="ECO:0007669"/>
    <property type="project" value="InterPro"/>
</dbReference>
<dbReference type="Gene3D" id="3.20.20.80">
    <property type="entry name" value="Glycosidases"/>
    <property type="match status" value="1"/>
</dbReference>
<keyword evidence="8" id="KW-0378">Hydrolase</keyword>
<dbReference type="GO" id="GO:0016477">
    <property type="term" value="P:cell migration"/>
    <property type="evidence" value="ECO:0007669"/>
    <property type="project" value="TreeGrafter"/>
</dbReference>
<feature type="domain" description="Glycoside hydrolase family 5" evidence="13">
    <location>
        <begin position="689"/>
        <end position="951"/>
    </location>
</feature>
<dbReference type="GO" id="GO:0051017">
    <property type="term" value="P:actin filament bundle assembly"/>
    <property type="evidence" value="ECO:0007669"/>
    <property type="project" value="TreeGrafter"/>
</dbReference>
<dbReference type="Gene3D" id="3.80.10.10">
    <property type="entry name" value="Ribonuclease Inhibitor"/>
    <property type="match status" value="3"/>
</dbReference>
<keyword evidence="5" id="KW-0812">Transmembrane</keyword>
<evidence type="ECO:0000256" key="7">
    <source>
        <dbReference type="ARBA" id="ARBA00022737"/>
    </source>
</evidence>
<evidence type="ECO:0000256" key="11">
    <source>
        <dbReference type="ARBA" id="ARBA00023295"/>
    </source>
</evidence>
<evidence type="ECO:0000256" key="4">
    <source>
        <dbReference type="ARBA" id="ARBA00022614"/>
    </source>
</evidence>
<reference evidence="16 17" key="1">
    <citation type="submission" date="2019-01" db="EMBL/GenBank/DDBJ databases">
        <title>Sequencing of cultivated peanut Arachis hypogaea provides insights into genome evolution and oil improvement.</title>
        <authorList>
            <person name="Chen X."/>
        </authorList>
    </citation>
    <scope>NUCLEOTIDE SEQUENCE [LARGE SCALE GENOMIC DNA]</scope>
    <source>
        <strain evidence="17">cv. Fuhuasheng</strain>
        <tissue evidence="16">Leaves</tissue>
    </source>
</reference>
<comment type="caution">
    <text evidence="16">The sequence shown here is derived from an EMBL/GenBank/DDBJ whole genome shotgun (WGS) entry which is preliminary data.</text>
</comment>
<evidence type="ECO:0000313" key="16">
    <source>
        <dbReference type="EMBL" id="RYR55886.1"/>
    </source>
</evidence>
<feature type="signal peptide" evidence="12">
    <location>
        <begin position="1"/>
        <end position="26"/>
    </location>
</feature>
<keyword evidence="7" id="KW-0677">Repeat</keyword>
<dbReference type="CDD" id="cd00257">
    <property type="entry name" value="beta-trefoil_FSCN-like"/>
    <property type="match status" value="1"/>
</dbReference>
<evidence type="ECO:0000256" key="12">
    <source>
        <dbReference type="SAM" id="SignalP"/>
    </source>
</evidence>
<dbReference type="SUPFAM" id="SSF51445">
    <property type="entry name" value="(Trans)glycosidases"/>
    <property type="match status" value="1"/>
</dbReference>
<dbReference type="SMART" id="SM00369">
    <property type="entry name" value="LRR_TYP"/>
    <property type="match status" value="5"/>
</dbReference>
<dbReference type="Gene3D" id="2.80.10.50">
    <property type="match status" value="1"/>
</dbReference>
<evidence type="ECO:0000256" key="9">
    <source>
        <dbReference type="ARBA" id="ARBA00022989"/>
    </source>
</evidence>
<evidence type="ECO:0000256" key="10">
    <source>
        <dbReference type="ARBA" id="ARBA00023136"/>
    </source>
</evidence>
<feature type="chain" id="PRO_5019143301" evidence="12">
    <location>
        <begin position="27"/>
        <end position="971"/>
    </location>
</feature>
<evidence type="ECO:0000256" key="8">
    <source>
        <dbReference type="ARBA" id="ARBA00022801"/>
    </source>
</evidence>
<dbReference type="Pfam" id="PF25490">
    <property type="entry name" value="DUF7910"/>
    <property type="match status" value="1"/>
</dbReference>
<keyword evidence="3" id="KW-1003">Cell membrane</keyword>
<dbReference type="InterPro" id="IPR010431">
    <property type="entry name" value="Fascin"/>
</dbReference>
<feature type="domain" description="Leucine-rich repeat-containing N-terminal plant-type" evidence="14">
    <location>
        <begin position="30"/>
        <end position="69"/>
    </location>
</feature>
<dbReference type="Pfam" id="PF00150">
    <property type="entry name" value="Cellulase"/>
    <property type="match status" value="1"/>
</dbReference>
<evidence type="ECO:0000313" key="17">
    <source>
        <dbReference type="Proteomes" id="UP000289738"/>
    </source>
</evidence>
<dbReference type="Pfam" id="PF00560">
    <property type="entry name" value="LRR_1"/>
    <property type="match status" value="4"/>
</dbReference>
<dbReference type="GO" id="GO:0015629">
    <property type="term" value="C:actin cytoskeleton"/>
    <property type="evidence" value="ECO:0007669"/>
    <property type="project" value="TreeGrafter"/>
</dbReference>
<evidence type="ECO:0000256" key="6">
    <source>
        <dbReference type="ARBA" id="ARBA00022729"/>
    </source>
</evidence>
<dbReference type="InterPro" id="IPR013210">
    <property type="entry name" value="LRR_N_plant-typ"/>
</dbReference>
<dbReference type="InterPro" id="IPR057232">
    <property type="entry name" value="DUF7910"/>
</dbReference>
<dbReference type="InterPro" id="IPR008999">
    <property type="entry name" value="Actin-crosslinking"/>
</dbReference>
<accession>A0A445CY69</accession>
<dbReference type="Pfam" id="PF13855">
    <property type="entry name" value="LRR_8"/>
    <property type="match status" value="2"/>
</dbReference>
<dbReference type="FunFam" id="3.80.10.10:FF:000383">
    <property type="entry name" value="Leucine-rich repeat receptor protein kinase EMS1"/>
    <property type="match status" value="1"/>
</dbReference>
<dbReference type="Pfam" id="PF08263">
    <property type="entry name" value="LRRNT_2"/>
    <property type="match status" value="1"/>
</dbReference>
<keyword evidence="17" id="KW-1185">Reference proteome</keyword>
<keyword evidence="6 12" id="KW-0732">Signal</keyword>
<dbReference type="EMBL" id="SDMP01000005">
    <property type="protein sequence ID" value="RYR55886.1"/>
    <property type="molecule type" value="Genomic_DNA"/>
</dbReference>
<dbReference type="InterPro" id="IPR017853">
    <property type="entry name" value="GH"/>
</dbReference>
<dbReference type="GO" id="GO:0005737">
    <property type="term" value="C:cytoplasm"/>
    <property type="evidence" value="ECO:0007669"/>
    <property type="project" value="TreeGrafter"/>
</dbReference>
<evidence type="ECO:0000259" key="15">
    <source>
        <dbReference type="Pfam" id="PF25490"/>
    </source>
</evidence>
<gene>
    <name evidence="16" type="ORF">Ahy_A05g021729</name>
</gene>
<dbReference type="GO" id="GO:0000272">
    <property type="term" value="P:polysaccharide catabolic process"/>
    <property type="evidence" value="ECO:0007669"/>
    <property type="project" value="InterPro"/>
</dbReference>
<sequence>MSIPTATTTLLILFTIFTPLHLKANAAKCHPDDEAGLLGFKSGIKSDPSGMLSKWIRGTDCCTWPGLNCLFENKRVTSISLGGQPDQPNSFLSGTISSSLSKLQFLDGIYFTNLRNISGPFPGFLLNMPNLQYIYIEDSQISGRIPDSFGNSTRKFGAFSFQGNRLTGTVPSSLSLLTQLTQLKLGDNLLTGAIPDGIRNLKNLTYLSLQGNQLSGNIPDFFTSLKNLRILELSRNKFSGTIPASIATLAPTLGYLEVGHNSLSGKIPDFLGKMKALDTLDLSSNRFTGSVPQSFKNLTKIFNLDLSNNLLVDPFPEMNVKGIESLDLSNNNLHLGTIPKWVTSSPIIYSLKLAKCGIRMKLDDWKPSETYFYDYIDLSGNDISGSAIGLLNRTDYLVGFWASGNKLKFDMGGLRIVEKLKYLDLSRNSVFGKIPKGVVGLQKLNVSYNHLCGQIPKTQFPASAFAGNDCLMAYRYLFAFLLALCLSHPPHSVLVAQNLPYKAVNLGNWLLAEGWMKPSLFDGIVNKDLLDGTQVQLMSTKFQKYLAAENGGGADLVANRASASGWETFKLWRVSDTSFNFRVFNKQFLGLENQGSGNKIVAVSNSPSNPETFQIVRNSNDPNKIRIKASNGLFLQVQSETSVTADYAGTNWDENDPSVFRLNDKVANQLQGEYQLTNGYGPARAPQVMHNHWDTYITEDDFRFMSENGLTAVRIPVGWWIAQDPNPPKPFVGGSLAALDNAFTWAQKHGMKVIVDLHAVQGSQNGNDHSGARDGYIEWGDSYIPNTVSVIDFLARRYGGNPSLGGIELMNEPSGVNLDSLKNYYKQAYDAVRRYSQSAYVIMSNPLDHDSKVLLSFVQGFKNVVIDVHYYNLYSNYFNSLNAQQNIDFIRNQRASDLSGVSSTNALSFVGEWTGAWSVQGASKEDYQNYAKAQLDVYSRATFGWAYWSYKCQYDQWSLKWMIENGYITLN</sequence>
<evidence type="ECO:0000256" key="2">
    <source>
        <dbReference type="ARBA" id="ARBA00005641"/>
    </source>
</evidence>
<keyword evidence="10" id="KW-0472">Membrane</keyword>
<dbReference type="AlphaFoldDB" id="A0A445CY69"/>
<dbReference type="STRING" id="3818.A0A445CY69"/>
<dbReference type="FunFam" id="3.80.10.10:FF:000299">
    <property type="entry name" value="Piriformospora indica-insensitive protein 2"/>
    <property type="match status" value="1"/>
</dbReference>
<dbReference type="InterPro" id="IPR001611">
    <property type="entry name" value="Leu-rich_rpt"/>
</dbReference>
<name>A0A445CY69_ARAHY</name>
<dbReference type="InterPro" id="IPR001547">
    <property type="entry name" value="Glyco_hydro_5"/>
</dbReference>
<dbReference type="GO" id="GO:0007163">
    <property type="term" value="P:establishment or maintenance of cell polarity"/>
    <property type="evidence" value="ECO:0007669"/>
    <property type="project" value="TreeGrafter"/>
</dbReference>
<dbReference type="GO" id="GO:0004553">
    <property type="term" value="F:hydrolase activity, hydrolyzing O-glycosyl compounds"/>
    <property type="evidence" value="ECO:0007669"/>
    <property type="project" value="InterPro"/>
</dbReference>
<dbReference type="FunFam" id="2.80.10.50:FF:000056">
    <property type="entry name" value="Glucan 1,3-beta-glucosidase A"/>
    <property type="match status" value="1"/>
</dbReference>
<feature type="domain" description="DUF7910" evidence="15">
    <location>
        <begin position="526"/>
        <end position="663"/>
    </location>
</feature>
<proteinExistence type="inferred from homology"/>
<evidence type="ECO:0000256" key="5">
    <source>
        <dbReference type="ARBA" id="ARBA00022692"/>
    </source>
</evidence>
<dbReference type="SUPFAM" id="SSF50405">
    <property type="entry name" value="Actin-crosslinking proteins"/>
    <property type="match status" value="1"/>
</dbReference>
<dbReference type="PANTHER" id="PTHR10551:SF37">
    <property type="entry name" value="GLYCOSIDE HYDROLASE FAMILY 5 PROTEIN"/>
    <property type="match status" value="1"/>
</dbReference>
<organism evidence="16 17">
    <name type="scientific">Arachis hypogaea</name>
    <name type="common">Peanut</name>
    <dbReference type="NCBI Taxonomy" id="3818"/>
    <lineage>
        <taxon>Eukaryota</taxon>
        <taxon>Viridiplantae</taxon>
        <taxon>Streptophyta</taxon>
        <taxon>Embryophyta</taxon>
        <taxon>Tracheophyta</taxon>
        <taxon>Spermatophyta</taxon>
        <taxon>Magnoliopsida</taxon>
        <taxon>eudicotyledons</taxon>
        <taxon>Gunneridae</taxon>
        <taxon>Pentapetalae</taxon>
        <taxon>rosids</taxon>
        <taxon>fabids</taxon>
        <taxon>Fabales</taxon>
        <taxon>Fabaceae</taxon>
        <taxon>Papilionoideae</taxon>
        <taxon>50 kb inversion clade</taxon>
        <taxon>dalbergioids sensu lato</taxon>
        <taxon>Dalbergieae</taxon>
        <taxon>Pterocarpus clade</taxon>
        <taxon>Arachis</taxon>
    </lineage>
</organism>
<keyword evidence="4" id="KW-0433">Leucine-rich repeat</keyword>
<evidence type="ECO:0000259" key="14">
    <source>
        <dbReference type="Pfam" id="PF08263"/>
    </source>
</evidence>
<evidence type="ECO:0000259" key="13">
    <source>
        <dbReference type="Pfam" id="PF00150"/>
    </source>
</evidence>
<dbReference type="Proteomes" id="UP000289738">
    <property type="component" value="Chromosome A05"/>
</dbReference>
<comment type="subcellular location">
    <subcellularLocation>
        <location evidence="1">Cell membrane</location>
    </subcellularLocation>
</comment>